<dbReference type="Proteomes" id="UP000531561">
    <property type="component" value="Unassembled WGS sequence"/>
</dbReference>
<reference evidence="2 3" key="1">
    <citation type="journal article" date="2020" name="Phytopathology">
        <title>A high-quality genome resource of Botrytis fragariae, a new and rapidly spreading fungal pathogen causing strawberry gray mold in the U.S.A.</title>
        <authorList>
            <person name="Wu Y."/>
            <person name="Saski C.A."/>
            <person name="Schnabel G."/>
            <person name="Xiao S."/>
            <person name="Hu M."/>
        </authorList>
    </citation>
    <scope>NUCLEOTIDE SEQUENCE [LARGE SCALE GENOMIC DNA]</scope>
    <source>
        <strain evidence="2 3">BVB16</strain>
    </source>
</reference>
<dbReference type="EMBL" id="JABFCT010000007">
    <property type="protein sequence ID" value="KAF5874459.1"/>
    <property type="molecule type" value="Genomic_DNA"/>
</dbReference>
<evidence type="ECO:0000313" key="2">
    <source>
        <dbReference type="EMBL" id="KAF5874459.1"/>
    </source>
</evidence>
<keyword evidence="1" id="KW-0732">Signal</keyword>
<dbReference type="RefSeq" id="XP_037193405.1">
    <property type="nucleotide sequence ID" value="XM_037334871.1"/>
</dbReference>
<dbReference type="AlphaFoldDB" id="A0A8H6AVU3"/>
<feature type="chain" id="PRO_5034457364" evidence="1">
    <location>
        <begin position="18"/>
        <end position="131"/>
    </location>
</feature>
<dbReference type="GeneID" id="59258563"/>
<protein>
    <submittedName>
        <fullName evidence="2">Uncharacterized protein</fullName>
    </submittedName>
</protein>
<name>A0A8H6AVU3_9HELO</name>
<accession>A0A8H6AVU3</accession>
<feature type="signal peptide" evidence="1">
    <location>
        <begin position="1"/>
        <end position="17"/>
    </location>
</feature>
<sequence length="131" mass="13478">MQFKLTPLLILLPLSLALPEPIAESVSEPVPEAGFKEGGAITPRDGPDTLIARACSYNTGCTSQSGASAGKYCGFCTQVRGTYHVGDIYQVNGGSGSSSCCSYGASSVCAAHWPAVSPNVLVKCANNGRGY</sequence>
<keyword evidence="3" id="KW-1185">Reference proteome</keyword>
<comment type="caution">
    <text evidence="2">The sequence shown here is derived from an EMBL/GenBank/DDBJ whole genome shotgun (WGS) entry which is preliminary data.</text>
</comment>
<evidence type="ECO:0000313" key="3">
    <source>
        <dbReference type="Proteomes" id="UP000531561"/>
    </source>
</evidence>
<evidence type="ECO:0000256" key="1">
    <source>
        <dbReference type="SAM" id="SignalP"/>
    </source>
</evidence>
<dbReference type="OrthoDB" id="3434855at2759"/>
<gene>
    <name evidence="2" type="ORF">Bfra_004468</name>
</gene>
<organism evidence="2 3">
    <name type="scientific">Botrytis fragariae</name>
    <dbReference type="NCBI Taxonomy" id="1964551"/>
    <lineage>
        <taxon>Eukaryota</taxon>
        <taxon>Fungi</taxon>
        <taxon>Dikarya</taxon>
        <taxon>Ascomycota</taxon>
        <taxon>Pezizomycotina</taxon>
        <taxon>Leotiomycetes</taxon>
        <taxon>Helotiales</taxon>
        <taxon>Sclerotiniaceae</taxon>
        <taxon>Botrytis</taxon>
    </lineage>
</organism>
<proteinExistence type="predicted"/>